<reference evidence="1" key="2">
    <citation type="submission" date="2023-07" db="EMBL/GenBank/DDBJ databases">
        <authorList>
            <consortium name="Lawrence Berkeley National Laboratory"/>
            <person name="Haridas S."/>
            <person name="Hensen N."/>
            <person name="Bonometti L."/>
            <person name="Westerberg I."/>
            <person name="Brannstrom I.O."/>
            <person name="Guillou S."/>
            <person name="Cros-Aarteil S."/>
            <person name="Calhoun S."/>
            <person name="Kuo A."/>
            <person name="Mondo S."/>
            <person name="Pangilinan J."/>
            <person name="Riley R."/>
            <person name="LaButti K."/>
            <person name="Andreopoulos B."/>
            <person name="Lipzen A."/>
            <person name="Chen C."/>
            <person name="Yanf M."/>
            <person name="Daum C."/>
            <person name="Ng V."/>
            <person name="Clum A."/>
            <person name="Steindorff A."/>
            <person name="Ohm R."/>
            <person name="Martin F."/>
            <person name="Silar P."/>
            <person name="Natvig D."/>
            <person name="Lalanne C."/>
            <person name="Gautier V."/>
            <person name="Ament-velasquez S.L."/>
            <person name="Kruys A."/>
            <person name="Hutchinson M.I."/>
            <person name="Powell A.J."/>
            <person name="Barry K."/>
            <person name="Miller A.N."/>
            <person name="Grigoriev I.V."/>
            <person name="Debuchy R."/>
            <person name="Gladieux P."/>
            <person name="Thoren M.H."/>
            <person name="Johannesson H."/>
        </authorList>
    </citation>
    <scope>NUCLEOTIDE SEQUENCE</scope>
    <source>
        <strain evidence="1">FGSC 1904</strain>
    </source>
</reference>
<dbReference type="Proteomes" id="UP001281003">
    <property type="component" value="Unassembled WGS sequence"/>
</dbReference>
<comment type="caution">
    <text evidence="1">The sequence shown here is derived from an EMBL/GenBank/DDBJ whole genome shotgun (WGS) entry which is preliminary data.</text>
</comment>
<proteinExistence type="predicted"/>
<reference evidence="1" key="1">
    <citation type="journal article" date="2023" name="Mol. Phylogenet. Evol.">
        <title>Genome-scale phylogeny and comparative genomics of the fungal order Sordariales.</title>
        <authorList>
            <person name="Hensen N."/>
            <person name="Bonometti L."/>
            <person name="Westerberg I."/>
            <person name="Brannstrom I.O."/>
            <person name="Guillou S."/>
            <person name="Cros-Aarteil S."/>
            <person name="Calhoun S."/>
            <person name="Haridas S."/>
            <person name="Kuo A."/>
            <person name="Mondo S."/>
            <person name="Pangilinan J."/>
            <person name="Riley R."/>
            <person name="LaButti K."/>
            <person name="Andreopoulos B."/>
            <person name="Lipzen A."/>
            <person name="Chen C."/>
            <person name="Yan M."/>
            <person name="Daum C."/>
            <person name="Ng V."/>
            <person name="Clum A."/>
            <person name="Steindorff A."/>
            <person name="Ohm R.A."/>
            <person name="Martin F."/>
            <person name="Silar P."/>
            <person name="Natvig D.O."/>
            <person name="Lalanne C."/>
            <person name="Gautier V."/>
            <person name="Ament-Velasquez S.L."/>
            <person name="Kruys A."/>
            <person name="Hutchinson M.I."/>
            <person name="Powell A.J."/>
            <person name="Barry K."/>
            <person name="Miller A.N."/>
            <person name="Grigoriev I.V."/>
            <person name="Debuchy R."/>
            <person name="Gladieux P."/>
            <person name="Hiltunen Thoren M."/>
            <person name="Johannesson H."/>
        </authorList>
    </citation>
    <scope>NUCLEOTIDE SEQUENCE</scope>
    <source>
        <strain evidence="1">FGSC 1904</strain>
    </source>
</reference>
<name>A0AAE0P326_SORBR</name>
<dbReference type="AlphaFoldDB" id="A0AAE0P326"/>
<organism evidence="1 2">
    <name type="scientific">Sordaria brevicollis</name>
    <dbReference type="NCBI Taxonomy" id="83679"/>
    <lineage>
        <taxon>Eukaryota</taxon>
        <taxon>Fungi</taxon>
        <taxon>Dikarya</taxon>
        <taxon>Ascomycota</taxon>
        <taxon>Pezizomycotina</taxon>
        <taxon>Sordariomycetes</taxon>
        <taxon>Sordariomycetidae</taxon>
        <taxon>Sordariales</taxon>
        <taxon>Sordariaceae</taxon>
        <taxon>Sordaria</taxon>
    </lineage>
</organism>
<keyword evidence="2" id="KW-1185">Reference proteome</keyword>
<evidence type="ECO:0000313" key="2">
    <source>
        <dbReference type="Proteomes" id="UP001281003"/>
    </source>
</evidence>
<accession>A0AAE0P326</accession>
<gene>
    <name evidence="1" type="ORF">B0T20DRAFT_509783</name>
</gene>
<evidence type="ECO:0000313" key="1">
    <source>
        <dbReference type="EMBL" id="KAK3392315.1"/>
    </source>
</evidence>
<protein>
    <submittedName>
        <fullName evidence="1">Uncharacterized protein</fullName>
    </submittedName>
</protein>
<dbReference type="EMBL" id="JAUTDP010000011">
    <property type="protein sequence ID" value="KAK3392315.1"/>
    <property type="molecule type" value="Genomic_DNA"/>
</dbReference>
<sequence length="419" mass="48943">MDTEPDNPVIDTQPNMPVKDPEVDVSVMEIDPDSPVTNIDLDNRLEATETEIRVARNALMVRDIAQLVVDCLHDTADVKNFSLTCWFFREAARRCLFRFMTLPGAAMGLTNPRRYNIARRLYDDDAYRSVFGIFSGARSLTVSRQTIASAIPLDAPAFLREEWGMERVFDEPMNQYPDIYAAADKILQQAKNLRHLEFHGFNNWRHVMELLYNYQRETKAGFEGVKSIMITPSSRPTDTLDFDPGYTNVRDNKYPVADIDMLISRNRYSYTTLATLPIWHFTKSKLRELWLFGDVPVTGNEHLDMACGPHKAQVMHFYLYHVQHIEYIAMEWFARFPRLEYIRILHRAWRRARVIKWEPSKDAGDEESLFGPLEDEDEKEDDIMWTPIRELSKWEVENDLPEAFDFRTPSIFRGPWKGV</sequence>